<dbReference type="KEGG" id="spsw:Sps_02305"/>
<dbReference type="EMBL" id="CP014782">
    <property type="protein sequence ID" value="AQS37463.1"/>
    <property type="molecule type" value="Genomic_DNA"/>
</dbReference>
<dbReference type="STRING" id="225848.Sps_02305"/>
<evidence type="ECO:0000313" key="3">
    <source>
        <dbReference type="Proteomes" id="UP000189545"/>
    </source>
</evidence>
<feature type="domain" description="YbaK/aminoacyl-tRNA synthetase-associated" evidence="1">
    <location>
        <begin position="32"/>
        <end position="144"/>
    </location>
</feature>
<dbReference type="CDD" id="cd04332">
    <property type="entry name" value="YbaK_like"/>
    <property type="match status" value="1"/>
</dbReference>
<dbReference type="InterPro" id="IPR007214">
    <property type="entry name" value="YbaK/aa-tRNA-synth-assoc-dom"/>
</dbReference>
<organism evidence="2 3">
    <name type="scientific">Shewanella psychrophila</name>
    <dbReference type="NCBI Taxonomy" id="225848"/>
    <lineage>
        <taxon>Bacteria</taxon>
        <taxon>Pseudomonadati</taxon>
        <taxon>Pseudomonadota</taxon>
        <taxon>Gammaproteobacteria</taxon>
        <taxon>Alteromonadales</taxon>
        <taxon>Shewanellaceae</taxon>
        <taxon>Shewanella</taxon>
    </lineage>
</organism>
<accession>A0A1S6HPL1</accession>
<dbReference type="SUPFAM" id="SSF55826">
    <property type="entry name" value="YbaK/ProRS associated domain"/>
    <property type="match status" value="1"/>
</dbReference>
<reference evidence="2 3" key="1">
    <citation type="submission" date="2016-03" db="EMBL/GenBank/DDBJ databases">
        <title>Complete genome sequence of Shewanella psychrophila WP2, a deep sea bacterium isolated from west Pacific sediment.</title>
        <authorList>
            <person name="Xu G."/>
            <person name="Jian H."/>
        </authorList>
    </citation>
    <scope>NUCLEOTIDE SEQUENCE [LARGE SCALE GENOMIC DNA]</scope>
    <source>
        <strain evidence="2 3">WP2</strain>
    </source>
</reference>
<evidence type="ECO:0000313" key="2">
    <source>
        <dbReference type="EMBL" id="AQS37463.1"/>
    </source>
</evidence>
<protein>
    <recommendedName>
        <fullName evidence="1">YbaK/aminoacyl-tRNA synthetase-associated domain-containing protein</fullName>
    </recommendedName>
</protein>
<name>A0A1S6HPL1_9GAMM</name>
<dbReference type="RefSeq" id="WP_077752625.1">
    <property type="nucleotide sequence ID" value="NZ_CP014782.1"/>
</dbReference>
<dbReference type="OrthoDB" id="9786549at2"/>
<keyword evidence="3" id="KW-1185">Reference proteome</keyword>
<dbReference type="Pfam" id="PF04073">
    <property type="entry name" value="tRNA_edit"/>
    <property type="match status" value="1"/>
</dbReference>
<dbReference type="InterPro" id="IPR036754">
    <property type="entry name" value="YbaK/aa-tRNA-synt-asso_dom_sf"/>
</dbReference>
<dbReference type="Gene3D" id="3.90.960.10">
    <property type="entry name" value="YbaK/aminoacyl-tRNA synthetase-associated domain"/>
    <property type="match status" value="1"/>
</dbReference>
<evidence type="ECO:0000259" key="1">
    <source>
        <dbReference type="Pfam" id="PF04073"/>
    </source>
</evidence>
<proteinExistence type="predicted"/>
<dbReference type="Proteomes" id="UP000189545">
    <property type="component" value="Chromosome"/>
</dbReference>
<dbReference type="AlphaFoldDB" id="A0A1S6HPL1"/>
<sequence>MAISTRLNEYLQDNKINYELVSHPHSFNSLSSAIAAQVSPSQLAKAVILEDHEGRKIMAVLPANHKISLGALGDKLNRDLHLMKEQAVYQMFKDCENGAIPPLGGAYNLEAVYDDLLVNAKEVYFEAGDHSSLVHISRKDFVKLIKDAKHLRFSHQTIH</sequence>
<gene>
    <name evidence="2" type="ORF">Sps_02305</name>
</gene>
<dbReference type="GO" id="GO:0002161">
    <property type="term" value="F:aminoacyl-tRNA deacylase activity"/>
    <property type="evidence" value="ECO:0007669"/>
    <property type="project" value="InterPro"/>
</dbReference>